<dbReference type="NCBIfam" id="TIGR00225">
    <property type="entry name" value="prc"/>
    <property type="match status" value="1"/>
</dbReference>
<name>F0SRV4_RUBBR</name>
<proteinExistence type="inferred from homology"/>
<dbReference type="CDD" id="cd06782">
    <property type="entry name" value="cpPDZ_CPP-like"/>
    <property type="match status" value="1"/>
</dbReference>
<gene>
    <name evidence="9" type="ordered locus">Plabr_2670</name>
</gene>
<evidence type="ECO:0000313" key="10">
    <source>
        <dbReference type="Proteomes" id="UP000006860"/>
    </source>
</evidence>
<dbReference type="SUPFAM" id="SSF50156">
    <property type="entry name" value="PDZ domain-like"/>
    <property type="match status" value="1"/>
</dbReference>
<feature type="signal peptide" evidence="7">
    <location>
        <begin position="1"/>
        <end position="27"/>
    </location>
</feature>
<dbReference type="EMBL" id="CP002546">
    <property type="protein sequence ID" value="ADY60270.1"/>
    <property type="molecule type" value="Genomic_DNA"/>
</dbReference>
<dbReference type="Gene3D" id="3.90.226.10">
    <property type="entry name" value="2-enoyl-CoA Hydratase, Chain A, domain 1"/>
    <property type="match status" value="1"/>
</dbReference>
<dbReference type="AlphaFoldDB" id="F0SRV4"/>
<dbReference type="PANTHER" id="PTHR32060">
    <property type="entry name" value="TAIL-SPECIFIC PROTEASE"/>
    <property type="match status" value="1"/>
</dbReference>
<sequence>MRNSANAAWLLCLCLSTTLIWTHVSHAAEQDDNYELMRLFVDTFEEIDDNYVKDIDRRDLVEAAIQGMLAKLDPYSNYISPDDLASFEQDVQQEFGGIGIQVHFDPEHRELIVMTPLPGTPAYNAGIRAGDRIINIEGKDVVEFELGKELSTAVLLLKGAPGEKVKLTVRHEATGPDQKSEAAQAKEESEDDVDPNVETLEITRDVIRVATVMGDRYNPDGTWNFMIDEENRIGYIRLSHFSRNSAAELQDALKELEKQDVQGLILDLRWNPGGLLTSAVEICDMFVDSGKIVSTKGRNTQERTWRAKRRGTFKDFPMAILINRFSASASEIVSACLQDHERAVIVGERSWGKGSVQNVIELEEGSSALKLTTASYHRPSGKNIHRFPKAKPEDEWGVMPNDGFDVKLSNQEMLDYRKFRSERDVLSNNGPPESEFVDKQYKSALNYIMNNLPGSEEQKAKQDGEAQPAGKSAGKEAAEVPRRFFVVPRRQVM</sequence>
<dbReference type="PANTHER" id="PTHR32060:SF30">
    <property type="entry name" value="CARBOXY-TERMINAL PROCESSING PROTEASE CTPA"/>
    <property type="match status" value="1"/>
</dbReference>
<dbReference type="Gene3D" id="2.30.42.10">
    <property type="match status" value="1"/>
</dbReference>
<comment type="similarity">
    <text evidence="1 5">Belongs to the peptidase S41A family.</text>
</comment>
<keyword evidence="3 5" id="KW-0378">Hydrolase</keyword>
<feature type="compositionally biased region" description="Basic and acidic residues" evidence="6">
    <location>
        <begin position="169"/>
        <end position="187"/>
    </location>
</feature>
<dbReference type="KEGG" id="pbs:Plabr_2670"/>
<dbReference type="SUPFAM" id="SSF52096">
    <property type="entry name" value="ClpP/crotonase"/>
    <property type="match status" value="1"/>
</dbReference>
<evidence type="ECO:0000256" key="3">
    <source>
        <dbReference type="ARBA" id="ARBA00022801"/>
    </source>
</evidence>
<dbReference type="Pfam" id="PF22694">
    <property type="entry name" value="CtpB_N-like"/>
    <property type="match status" value="1"/>
</dbReference>
<dbReference type="GO" id="GO:0006508">
    <property type="term" value="P:proteolysis"/>
    <property type="evidence" value="ECO:0007669"/>
    <property type="project" value="UniProtKB-KW"/>
</dbReference>
<keyword evidence="4 5" id="KW-0720">Serine protease</keyword>
<feature type="domain" description="PDZ" evidence="8">
    <location>
        <begin position="84"/>
        <end position="172"/>
    </location>
</feature>
<evidence type="ECO:0000256" key="4">
    <source>
        <dbReference type="ARBA" id="ARBA00022825"/>
    </source>
</evidence>
<reference evidence="10" key="1">
    <citation type="submission" date="2011-02" db="EMBL/GenBank/DDBJ databases">
        <title>The complete genome of Planctomyces brasiliensis DSM 5305.</title>
        <authorList>
            <person name="Lucas S."/>
            <person name="Copeland A."/>
            <person name="Lapidus A."/>
            <person name="Bruce D."/>
            <person name="Goodwin L."/>
            <person name="Pitluck S."/>
            <person name="Kyrpides N."/>
            <person name="Mavromatis K."/>
            <person name="Pagani I."/>
            <person name="Ivanova N."/>
            <person name="Ovchinnikova G."/>
            <person name="Lu M."/>
            <person name="Detter J.C."/>
            <person name="Han C."/>
            <person name="Land M."/>
            <person name="Hauser L."/>
            <person name="Markowitz V."/>
            <person name="Cheng J.-F."/>
            <person name="Hugenholtz P."/>
            <person name="Woyke T."/>
            <person name="Wu D."/>
            <person name="Tindall B."/>
            <person name="Pomrenke H.G."/>
            <person name="Brambilla E."/>
            <person name="Klenk H.-P."/>
            <person name="Eisen J.A."/>
        </authorList>
    </citation>
    <scope>NUCLEOTIDE SEQUENCE [LARGE SCALE GENOMIC DNA]</scope>
    <source>
        <strain evidence="10">ATCC 49424 / DSM 5305 / JCM 21570 / NBRC 103401 / IFAM 1448</strain>
    </source>
</reference>
<dbReference type="Proteomes" id="UP000006860">
    <property type="component" value="Chromosome"/>
</dbReference>
<dbReference type="GO" id="GO:0004175">
    <property type="term" value="F:endopeptidase activity"/>
    <property type="evidence" value="ECO:0007669"/>
    <property type="project" value="TreeGrafter"/>
</dbReference>
<dbReference type="GO" id="GO:0030288">
    <property type="term" value="C:outer membrane-bounded periplasmic space"/>
    <property type="evidence" value="ECO:0007669"/>
    <property type="project" value="TreeGrafter"/>
</dbReference>
<dbReference type="InterPro" id="IPR001478">
    <property type="entry name" value="PDZ"/>
</dbReference>
<keyword evidence="10" id="KW-1185">Reference proteome</keyword>
<dbReference type="eggNOG" id="COG0793">
    <property type="taxonomic scope" value="Bacteria"/>
</dbReference>
<protein>
    <submittedName>
        <fullName evidence="9">C-terminal processing peptidase-3</fullName>
    </submittedName>
</protein>
<keyword evidence="2 5" id="KW-0645">Protease</keyword>
<dbReference type="SMART" id="SM00228">
    <property type="entry name" value="PDZ"/>
    <property type="match status" value="1"/>
</dbReference>
<dbReference type="InterPro" id="IPR029045">
    <property type="entry name" value="ClpP/crotonase-like_dom_sf"/>
</dbReference>
<dbReference type="Pfam" id="PF17820">
    <property type="entry name" value="PDZ_6"/>
    <property type="match status" value="1"/>
</dbReference>
<dbReference type="InterPro" id="IPR036034">
    <property type="entry name" value="PDZ_sf"/>
</dbReference>
<dbReference type="InterPro" id="IPR041489">
    <property type="entry name" value="PDZ_6"/>
</dbReference>
<dbReference type="PROSITE" id="PS50106">
    <property type="entry name" value="PDZ"/>
    <property type="match status" value="1"/>
</dbReference>
<feature type="region of interest" description="Disordered" evidence="6">
    <location>
        <begin position="455"/>
        <end position="482"/>
    </location>
</feature>
<dbReference type="SMART" id="SM00245">
    <property type="entry name" value="TSPc"/>
    <property type="match status" value="1"/>
</dbReference>
<dbReference type="InterPro" id="IPR005151">
    <property type="entry name" value="Tail-specific_protease"/>
</dbReference>
<dbReference type="Gene3D" id="3.30.750.44">
    <property type="match status" value="1"/>
</dbReference>
<evidence type="ECO:0000256" key="6">
    <source>
        <dbReference type="SAM" id="MobiDB-lite"/>
    </source>
</evidence>
<dbReference type="Pfam" id="PF03572">
    <property type="entry name" value="Peptidase_S41"/>
    <property type="match status" value="1"/>
</dbReference>
<keyword evidence="7" id="KW-0732">Signal</keyword>
<dbReference type="HOGENOM" id="CLU_017295_1_2_0"/>
<evidence type="ECO:0000256" key="7">
    <source>
        <dbReference type="SAM" id="SignalP"/>
    </source>
</evidence>
<evidence type="ECO:0000256" key="5">
    <source>
        <dbReference type="RuleBase" id="RU004404"/>
    </source>
</evidence>
<evidence type="ECO:0000313" key="9">
    <source>
        <dbReference type="EMBL" id="ADY60270.1"/>
    </source>
</evidence>
<evidence type="ECO:0000256" key="2">
    <source>
        <dbReference type="ARBA" id="ARBA00022670"/>
    </source>
</evidence>
<feature type="compositionally biased region" description="Basic and acidic residues" evidence="6">
    <location>
        <begin position="473"/>
        <end position="482"/>
    </location>
</feature>
<accession>F0SRV4</accession>
<feature type="chain" id="PRO_5003260805" evidence="7">
    <location>
        <begin position="28"/>
        <end position="493"/>
    </location>
</feature>
<dbReference type="RefSeq" id="WP_013628994.1">
    <property type="nucleotide sequence ID" value="NC_015174.1"/>
</dbReference>
<dbReference type="OrthoDB" id="9812068at2"/>
<organism evidence="9 10">
    <name type="scientific">Rubinisphaera brasiliensis (strain ATCC 49424 / DSM 5305 / JCM 21570 / IAM 15109 / NBRC 103401 / IFAM 1448)</name>
    <name type="common">Planctomyces brasiliensis</name>
    <dbReference type="NCBI Taxonomy" id="756272"/>
    <lineage>
        <taxon>Bacteria</taxon>
        <taxon>Pseudomonadati</taxon>
        <taxon>Planctomycetota</taxon>
        <taxon>Planctomycetia</taxon>
        <taxon>Planctomycetales</taxon>
        <taxon>Planctomycetaceae</taxon>
        <taxon>Rubinisphaera</taxon>
    </lineage>
</organism>
<dbReference type="CDD" id="cd07560">
    <property type="entry name" value="Peptidase_S41_CPP"/>
    <property type="match status" value="1"/>
</dbReference>
<feature type="region of interest" description="Disordered" evidence="6">
    <location>
        <begin position="169"/>
        <end position="194"/>
    </location>
</feature>
<dbReference type="InterPro" id="IPR055210">
    <property type="entry name" value="CtpA/B_N"/>
</dbReference>
<dbReference type="InterPro" id="IPR004447">
    <property type="entry name" value="Peptidase_S41A"/>
</dbReference>
<dbReference type="GO" id="GO:0008236">
    <property type="term" value="F:serine-type peptidase activity"/>
    <property type="evidence" value="ECO:0007669"/>
    <property type="project" value="UniProtKB-KW"/>
</dbReference>
<dbReference type="GO" id="GO:0007165">
    <property type="term" value="P:signal transduction"/>
    <property type="evidence" value="ECO:0007669"/>
    <property type="project" value="TreeGrafter"/>
</dbReference>
<evidence type="ECO:0000256" key="1">
    <source>
        <dbReference type="ARBA" id="ARBA00009179"/>
    </source>
</evidence>
<evidence type="ECO:0000259" key="8">
    <source>
        <dbReference type="PROSITE" id="PS50106"/>
    </source>
</evidence>